<evidence type="ECO:0000313" key="5">
    <source>
        <dbReference type="EMBL" id="CAB4968714.1"/>
    </source>
</evidence>
<evidence type="ECO:0000313" key="6">
    <source>
        <dbReference type="EMBL" id="CAB5010474.1"/>
    </source>
</evidence>
<evidence type="ECO:0000313" key="3">
    <source>
        <dbReference type="EMBL" id="CAB4718176.1"/>
    </source>
</evidence>
<dbReference type="SMART" id="SM00226">
    <property type="entry name" value="LMWPc"/>
    <property type="match status" value="1"/>
</dbReference>
<dbReference type="EC" id="3.1.3.48" evidence="1"/>
<dbReference type="Pfam" id="PF01451">
    <property type="entry name" value="LMWPc"/>
    <property type="match status" value="1"/>
</dbReference>
<dbReference type="EMBL" id="CAFBPQ010000001">
    <property type="protein sequence ID" value="CAB5010474.1"/>
    <property type="molecule type" value="Genomic_DNA"/>
</dbReference>
<dbReference type="EMBL" id="CAEZYK010000014">
    <property type="protein sequence ID" value="CAB4718176.1"/>
    <property type="molecule type" value="Genomic_DNA"/>
</dbReference>
<dbReference type="Gene3D" id="3.40.50.2300">
    <property type="match status" value="1"/>
</dbReference>
<evidence type="ECO:0000256" key="1">
    <source>
        <dbReference type="ARBA" id="ARBA00013064"/>
    </source>
</evidence>
<accession>A0A6J6R570</accession>
<dbReference type="AlphaFoldDB" id="A0A6J6R570"/>
<feature type="domain" description="Phosphotyrosine protein phosphatase I" evidence="2">
    <location>
        <begin position="10"/>
        <end position="173"/>
    </location>
</feature>
<dbReference type="EMBL" id="CAFBMM010000001">
    <property type="protein sequence ID" value="CAB4894836.1"/>
    <property type="molecule type" value="Genomic_DNA"/>
</dbReference>
<dbReference type="GO" id="GO:0004725">
    <property type="term" value="F:protein tyrosine phosphatase activity"/>
    <property type="evidence" value="ECO:0007669"/>
    <property type="project" value="UniProtKB-EC"/>
</dbReference>
<dbReference type="InterPro" id="IPR023485">
    <property type="entry name" value="Ptyr_pPase"/>
</dbReference>
<gene>
    <name evidence="3" type="ORF">UFOPK2683_00414</name>
    <name evidence="4" type="ORF">UFOPK3605_00143</name>
    <name evidence="5" type="ORF">UFOPK3897_00147</name>
    <name evidence="6" type="ORF">UFOPK4121_00012</name>
</gene>
<reference evidence="3" key="1">
    <citation type="submission" date="2020-05" db="EMBL/GenBank/DDBJ databases">
        <authorList>
            <person name="Chiriac C."/>
            <person name="Salcher M."/>
            <person name="Ghai R."/>
            <person name="Kavagutti S V."/>
        </authorList>
    </citation>
    <scope>NUCLEOTIDE SEQUENCE</scope>
</reference>
<dbReference type="PANTHER" id="PTHR11717">
    <property type="entry name" value="LOW MOLECULAR WEIGHT PROTEIN TYROSINE PHOSPHATASE"/>
    <property type="match status" value="1"/>
</dbReference>
<dbReference type="InterPro" id="IPR036196">
    <property type="entry name" value="Ptyr_pPase_sf"/>
</dbReference>
<evidence type="ECO:0000259" key="2">
    <source>
        <dbReference type="SMART" id="SM00226"/>
    </source>
</evidence>
<dbReference type="PANTHER" id="PTHR11717:SF7">
    <property type="entry name" value="LOW MOLECULAR WEIGHT PHOSPHOTYROSINE PROTEIN PHOSPHATASE"/>
    <property type="match status" value="1"/>
</dbReference>
<dbReference type="InterPro" id="IPR050438">
    <property type="entry name" value="LMW_PTPase"/>
</dbReference>
<evidence type="ECO:0000313" key="4">
    <source>
        <dbReference type="EMBL" id="CAB4894836.1"/>
    </source>
</evidence>
<dbReference type="SUPFAM" id="SSF52788">
    <property type="entry name" value="Phosphotyrosine protein phosphatases I"/>
    <property type="match status" value="1"/>
</dbReference>
<dbReference type="EMBL" id="CAFBOF010000001">
    <property type="protein sequence ID" value="CAB4968714.1"/>
    <property type="molecule type" value="Genomic_DNA"/>
</dbReference>
<name>A0A6J6R570_9ZZZZ</name>
<sequence>MPKISEEKSICVIFLCTGNAARSVMGGVITRAHDVDVEVVTAGTHVIEGMPVSWRTRDALATIGLSPDGHRSYQLRPEDVQRADLVVAMAGEHVNYMRRVHPEAAERTVTLKRLERDLAADPSDLRERISALGLMDVVLEPWEDVVDPAGGDLEVFSACAHEINDLLMEVLPRL</sequence>
<protein>
    <recommendedName>
        <fullName evidence="1">protein-tyrosine-phosphatase</fullName>
        <ecNumber evidence="1">3.1.3.48</ecNumber>
    </recommendedName>
</protein>
<proteinExistence type="predicted"/>
<organism evidence="3">
    <name type="scientific">freshwater metagenome</name>
    <dbReference type="NCBI Taxonomy" id="449393"/>
    <lineage>
        <taxon>unclassified sequences</taxon>
        <taxon>metagenomes</taxon>
        <taxon>ecological metagenomes</taxon>
    </lineage>
</organism>